<evidence type="ECO:0000313" key="3">
    <source>
        <dbReference type="EMBL" id="QCZ94417.1"/>
    </source>
</evidence>
<sequence length="480" mass="54237">MHPFIKVIFFATFLSTLSACTSFFSGDEPVPITFEERKQVEHAGLYLQVPNWRINPNNKKIIYYVVAFDGTDNDKDDITDGSTQTIVAHLFDLLHGVNGYDGKYYSGPGTHGGIINSRFDAAKCFSCVETAERALNELSKYLDNAVQQSQDLELRVLTLGFSRGAAIARHFMNQVSNKFQTSLVVDQKNPGGVLVRTSGILYDTVATGVIEQLDLGISPSTDFLLHFIANDETRRLFPVVRDFDVDFFPLPGDVSFLSFHTCKPPRISTSNRMVQMALPGAHSDIGASYESGLGAYYRLYGEIALLKMGLIEKDRYQLKPNIFTAGKHDSRGLYDYIAEYLFGERKRDVTTTKSVPLKKEEYELVKTRLEKLHSHEIGYFRGSTDIGPLVFDLYKDGEKLVVDKAYDEISKTEFGHINEKPAIFYSFPQSTESAWLPLSEKVWNAIPDGKKSRLEFISLRRNGIKRGYFFVNCKAVEMRE</sequence>
<dbReference type="InterPro" id="IPR029058">
    <property type="entry name" value="AB_hydrolase_fold"/>
</dbReference>
<organism evidence="3 4">
    <name type="scientific">Salinimonas iocasae</name>
    <dbReference type="NCBI Taxonomy" id="2572577"/>
    <lineage>
        <taxon>Bacteria</taxon>
        <taxon>Pseudomonadati</taxon>
        <taxon>Pseudomonadota</taxon>
        <taxon>Gammaproteobacteria</taxon>
        <taxon>Alteromonadales</taxon>
        <taxon>Alteromonadaceae</taxon>
        <taxon>Alteromonas/Salinimonas group</taxon>
        <taxon>Salinimonas</taxon>
    </lineage>
</organism>
<accession>A0A5B7YFD9</accession>
<dbReference type="PANTHER" id="PTHR33840:SF1">
    <property type="entry name" value="TLE1 PHOSPHOLIPASE DOMAIN-CONTAINING PROTEIN"/>
    <property type="match status" value="1"/>
</dbReference>
<name>A0A5B7YFD9_9ALTE</name>
<dbReference type="PROSITE" id="PS51257">
    <property type="entry name" value="PROKAR_LIPOPROTEIN"/>
    <property type="match status" value="1"/>
</dbReference>
<keyword evidence="1" id="KW-0175">Coiled coil</keyword>
<dbReference type="AlphaFoldDB" id="A0A5B7YFD9"/>
<proteinExistence type="predicted"/>
<reference evidence="3 4" key="1">
    <citation type="submission" date="2019-04" db="EMBL/GenBank/DDBJ databases">
        <title>Salinimonas iocasae sp. nov., a halophilic bacterium isolated from the outer tube casing of tubeworms in Okinawa Trough.</title>
        <authorList>
            <person name="Zhang H."/>
            <person name="Wang H."/>
            <person name="Li C."/>
        </authorList>
    </citation>
    <scope>NUCLEOTIDE SEQUENCE [LARGE SCALE GENOMIC DNA]</scope>
    <source>
        <strain evidence="3 4">KX18D6</strain>
    </source>
</reference>
<dbReference type="OrthoDB" id="4378831at2"/>
<dbReference type="KEGG" id="salk:FBQ74_13495"/>
<evidence type="ECO:0000256" key="1">
    <source>
        <dbReference type="SAM" id="Coils"/>
    </source>
</evidence>
<feature type="chain" id="PRO_5023002560" evidence="2">
    <location>
        <begin position="20"/>
        <end position="480"/>
    </location>
</feature>
<evidence type="ECO:0000256" key="2">
    <source>
        <dbReference type="SAM" id="SignalP"/>
    </source>
</evidence>
<keyword evidence="4" id="KW-1185">Reference proteome</keyword>
<dbReference type="PANTHER" id="PTHR33840">
    <property type="match status" value="1"/>
</dbReference>
<keyword evidence="2" id="KW-0732">Signal</keyword>
<evidence type="ECO:0000313" key="4">
    <source>
        <dbReference type="Proteomes" id="UP000304912"/>
    </source>
</evidence>
<dbReference type="SUPFAM" id="SSF53474">
    <property type="entry name" value="alpha/beta-Hydrolases"/>
    <property type="match status" value="1"/>
</dbReference>
<protein>
    <submittedName>
        <fullName evidence="3">Uncharacterized protein</fullName>
    </submittedName>
</protein>
<gene>
    <name evidence="3" type="ORF">FBQ74_13495</name>
</gene>
<dbReference type="Proteomes" id="UP000304912">
    <property type="component" value="Chromosome"/>
</dbReference>
<feature type="signal peptide" evidence="2">
    <location>
        <begin position="1"/>
        <end position="19"/>
    </location>
</feature>
<dbReference type="RefSeq" id="WP_139757156.1">
    <property type="nucleotide sequence ID" value="NZ_CP039852.1"/>
</dbReference>
<dbReference type="EMBL" id="CP039852">
    <property type="protein sequence ID" value="QCZ94417.1"/>
    <property type="molecule type" value="Genomic_DNA"/>
</dbReference>
<feature type="coiled-coil region" evidence="1">
    <location>
        <begin position="128"/>
        <end position="155"/>
    </location>
</feature>